<dbReference type="KEGG" id="cure:CUREO_0500"/>
<feature type="domain" description="Response regulatory" evidence="8">
    <location>
        <begin position="19"/>
        <end position="133"/>
    </location>
</feature>
<evidence type="ECO:0000256" key="5">
    <source>
        <dbReference type="ARBA" id="ARBA00023163"/>
    </source>
</evidence>
<dbReference type="GO" id="GO:0000156">
    <property type="term" value="F:phosphorelay response regulator activity"/>
    <property type="evidence" value="ECO:0007669"/>
    <property type="project" value="TreeGrafter"/>
</dbReference>
<dbReference type="GO" id="GO:0032993">
    <property type="term" value="C:protein-DNA complex"/>
    <property type="evidence" value="ECO:0007669"/>
    <property type="project" value="TreeGrafter"/>
</dbReference>
<dbReference type="CDD" id="cd17536">
    <property type="entry name" value="REC_YesN-like"/>
    <property type="match status" value="1"/>
</dbReference>
<evidence type="ECO:0000256" key="4">
    <source>
        <dbReference type="ARBA" id="ARBA00023125"/>
    </source>
</evidence>
<evidence type="ECO:0000259" key="9">
    <source>
        <dbReference type="PROSITE" id="PS51755"/>
    </source>
</evidence>
<name>A0AAU8TZI9_9BACT</name>
<feature type="DNA-binding region" description="OmpR/PhoB-type" evidence="7">
    <location>
        <begin position="140"/>
        <end position="234"/>
    </location>
</feature>
<protein>
    <submittedName>
        <fullName evidence="10">Two-component system response regulator</fullName>
    </submittedName>
</protein>
<organism evidence="10 11">
    <name type="scientific">Campylobacter ureolyticus RIGS 9880</name>
    <dbReference type="NCBI Taxonomy" id="1032069"/>
    <lineage>
        <taxon>Bacteria</taxon>
        <taxon>Pseudomonadati</taxon>
        <taxon>Campylobacterota</taxon>
        <taxon>Epsilonproteobacteria</taxon>
        <taxon>Campylobacterales</taxon>
        <taxon>Campylobacteraceae</taxon>
        <taxon>Campylobacter</taxon>
    </lineage>
</organism>
<dbReference type="InterPro" id="IPR011006">
    <property type="entry name" value="CheY-like_superfamily"/>
</dbReference>
<keyword evidence="5" id="KW-0804">Transcription</keyword>
<dbReference type="Gene3D" id="1.10.10.10">
    <property type="entry name" value="Winged helix-like DNA-binding domain superfamily/Winged helix DNA-binding domain"/>
    <property type="match status" value="1"/>
</dbReference>
<dbReference type="SMART" id="SM00448">
    <property type="entry name" value="REC"/>
    <property type="match status" value="1"/>
</dbReference>
<dbReference type="Proteomes" id="UP000063971">
    <property type="component" value="Chromosome"/>
</dbReference>
<reference evidence="10 11" key="1">
    <citation type="journal article" date="2015" name="Genome Announc.">
        <title>Complete Genome Sequence of the Campylobacter ureolyticus Clinical Isolate RIGS 9880.</title>
        <authorList>
            <person name="Miller W.G."/>
            <person name="Yee E."/>
            <person name="On S.L."/>
            <person name="Andersen L.P."/>
            <person name="Bono J.L."/>
        </authorList>
    </citation>
    <scope>NUCLEOTIDE SEQUENCE [LARGE SCALE GENOMIC DNA]</scope>
    <source>
        <strain evidence="10 11">RIGS 9880</strain>
    </source>
</reference>
<dbReference type="CDD" id="cd00383">
    <property type="entry name" value="trans_reg_C"/>
    <property type="match status" value="1"/>
</dbReference>
<dbReference type="EMBL" id="CP012195">
    <property type="protein sequence ID" value="AKT90373.1"/>
    <property type="molecule type" value="Genomic_DNA"/>
</dbReference>
<dbReference type="Gene3D" id="3.40.50.2300">
    <property type="match status" value="1"/>
</dbReference>
<dbReference type="Pfam" id="PF00486">
    <property type="entry name" value="Trans_reg_C"/>
    <property type="match status" value="1"/>
</dbReference>
<evidence type="ECO:0000256" key="6">
    <source>
        <dbReference type="PROSITE-ProRule" id="PRU00169"/>
    </source>
</evidence>
<evidence type="ECO:0000256" key="1">
    <source>
        <dbReference type="ARBA" id="ARBA00022553"/>
    </source>
</evidence>
<feature type="domain" description="OmpR/PhoB-type" evidence="9">
    <location>
        <begin position="140"/>
        <end position="234"/>
    </location>
</feature>
<dbReference type="PROSITE" id="PS50110">
    <property type="entry name" value="RESPONSE_REGULATORY"/>
    <property type="match status" value="1"/>
</dbReference>
<dbReference type="InterPro" id="IPR039420">
    <property type="entry name" value="WalR-like"/>
</dbReference>
<keyword evidence="4 7" id="KW-0238">DNA-binding</keyword>
<evidence type="ECO:0000313" key="11">
    <source>
        <dbReference type="Proteomes" id="UP000063971"/>
    </source>
</evidence>
<dbReference type="SMART" id="SM00862">
    <property type="entry name" value="Trans_reg_C"/>
    <property type="match status" value="1"/>
</dbReference>
<dbReference type="PANTHER" id="PTHR48111">
    <property type="entry name" value="REGULATOR OF RPOS"/>
    <property type="match status" value="1"/>
</dbReference>
<dbReference type="GO" id="GO:0000976">
    <property type="term" value="F:transcription cis-regulatory region binding"/>
    <property type="evidence" value="ECO:0007669"/>
    <property type="project" value="TreeGrafter"/>
</dbReference>
<evidence type="ECO:0000256" key="7">
    <source>
        <dbReference type="PROSITE-ProRule" id="PRU01091"/>
    </source>
</evidence>
<keyword evidence="2" id="KW-0902">Two-component regulatory system</keyword>
<proteinExistence type="predicted"/>
<dbReference type="PANTHER" id="PTHR48111:SF1">
    <property type="entry name" value="TWO-COMPONENT RESPONSE REGULATOR ORR33"/>
    <property type="match status" value="1"/>
</dbReference>
<keyword evidence="3" id="KW-0805">Transcription regulation</keyword>
<dbReference type="InterPro" id="IPR001789">
    <property type="entry name" value="Sig_transdc_resp-reg_receiver"/>
</dbReference>
<dbReference type="InterPro" id="IPR036388">
    <property type="entry name" value="WH-like_DNA-bd_sf"/>
</dbReference>
<sequence>MYRNTIKKGEKMSDLGSLRILIVEDEDSIRKSMAEALDSLFEEIILAKNGDEGVKKFKKHNPHIVITDIAMPIMNGLDMAKNIKEISSNTPIIALSAFSDKEKLLKAIDVGIDKYLIKPIDMDELLKVIEDIVRRKIGLLNDVKFGDGLEFNQTTKALSKNGVEIPLTKKELAFVSLLVERIGTLVLHEDIKQNIWGSENVSDAAIRTFVKRVRDKVGAKVIKNIPGLGYKIEF</sequence>
<keyword evidence="1 6" id="KW-0597">Phosphoprotein</keyword>
<feature type="modified residue" description="4-aspartylphosphate" evidence="6">
    <location>
        <position position="68"/>
    </location>
</feature>
<evidence type="ECO:0000259" key="8">
    <source>
        <dbReference type="PROSITE" id="PS50110"/>
    </source>
</evidence>
<dbReference type="PROSITE" id="PS51755">
    <property type="entry name" value="OMPR_PHOB"/>
    <property type="match status" value="1"/>
</dbReference>
<dbReference type="SUPFAM" id="SSF52172">
    <property type="entry name" value="CheY-like"/>
    <property type="match status" value="1"/>
</dbReference>
<dbReference type="AlphaFoldDB" id="A0AAU8TZI9"/>
<evidence type="ECO:0000313" key="10">
    <source>
        <dbReference type="EMBL" id="AKT90373.1"/>
    </source>
</evidence>
<dbReference type="GO" id="GO:0005829">
    <property type="term" value="C:cytosol"/>
    <property type="evidence" value="ECO:0007669"/>
    <property type="project" value="TreeGrafter"/>
</dbReference>
<evidence type="ECO:0000256" key="2">
    <source>
        <dbReference type="ARBA" id="ARBA00023012"/>
    </source>
</evidence>
<dbReference type="GO" id="GO:0006355">
    <property type="term" value="P:regulation of DNA-templated transcription"/>
    <property type="evidence" value="ECO:0007669"/>
    <property type="project" value="InterPro"/>
</dbReference>
<dbReference type="InterPro" id="IPR001867">
    <property type="entry name" value="OmpR/PhoB-type_DNA-bd"/>
</dbReference>
<gene>
    <name evidence="10" type="ORF">CUREO_0500</name>
</gene>
<dbReference type="Pfam" id="PF00072">
    <property type="entry name" value="Response_reg"/>
    <property type="match status" value="1"/>
</dbReference>
<accession>A0AAU8TZI9</accession>
<evidence type="ECO:0000256" key="3">
    <source>
        <dbReference type="ARBA" id="ARBA00023015"/>
    </source>
</evidence>